<proteinExistence type="inferred from homology"/>
<dbReference type="InterPro" id="IPR029460">
    <property type="entry name" value="DNAPol_HHH"/>
</dbReference>
<dbReference type="AlphaFoldDB" id="A0A7Y3W517"/>
<dbReference type="Pfam" id="PF17657">
    <property type="entry name" value="DNA_pol3_finger"/>
    <property type="match status" value="1"/>
</dbReference>
<dbReference type="GO" id="GO:0005737">
    <property type="term" value="C:cytoplasm"/>
    <property type="evidence" value="ECO:0007669"/>
    <property type="project" value="UniProtKB-SubCell"/>
</dbReference>
<feature type="region of interest" description="Disordered" evidence="14">
    <location>
        <begin position="1033"/>
        <end position="1080"/>
    </location>
</feature>
<dbReference type="Gene3D" id="3.20.20.140">
    <property type="entry name" value="Metal-dependent hydrolases"/>
    <property type="match status" value="1"/>
</dbReference>
<dbReference type="GO" id="GO:0003676">
    <property type="term" value="F:nucleic acid binding"/>
    <property type="evidence" value="ECO:0007669"/>
    <property type="project" value="InterPro"/>
</dbReference>
<accession>A0A7Y3W517</accession>
<keyword evidence="10 13" id="KW-0239">DNA-directed DNA polymerase</keyword>
<dbReference type="EC" id="2.7.7.7" evidence="3 13"/>
<dbReference type="SUPFAM" id="SSF89550">
    <property type="entry name" value="PHP domain-like"/>
    <property type="match status" value="1"/>
</dbReference>
<dbReference type="GO" id="GO:0006281">
    <property type="term" value="P:DNA repair"/>
    <property type="evidence" value="ECO:0007669"/>
    <property type="project" value="UniProtKB-UniRule"/>
</dbReference>
<keyword evidence="8 13" id="KW-0235">DNA replication</keyword>
<evidence type="ECO:0000256" key="8">
    <source>
        <dbReference type="ARBA" id="ARBA00022705"/>
    </source>
</evidence>
<evidence type="ECO:0000256" key="4">
    <source>
        <dbReference type="ARBA" id="ARBA00017273"/>
    </source>
</evidence>
<feature type="domain" description="Polymerase/histidinol phosphatase N-terminal" evidence="15">
    <location>
        <begin position="3"/>
        <end position="70"/>
    </location>
</feature>
<evidence type="ECO:0000256" key="5">
    <source>
        <dbReference type="ARBA" id="ARBA00022490"/>
    </source>
</evidence>
<dbReference type="Gene3D" id="1.10.150.870">
    <property type="match status" value="1"/>
</dbReference>
<protein>
    <recommendedName>
        <fullName evidence="4 13">Error-prone DNA polymerase</fullName>
        <ecNumber evidence="3 13">2.7.7.7</ecNumber>
    </recommendedName>
</protein>
<dbReference type="PANTHER" id="PTHR32294:SF4">
    <property type="entry name" value="ERROR-PRONE DNA POLYMERASE"/>
    <property type="match status" value="1"/>
</dbReference>
<dbReference type="GO" id="GO:0008408">
    <property type="term" value="F:3'-5' exonuclease activity"/>
    <property type="evidence" value="ECO:0007669"/>
    <property type="project" value="InterPro"/>
</dbReference>
<evidence type="ECO:0000256" key="11">
    <source>
        <dbReference type="ARBA" id="ARBA00023204"/>
    </source>
</evidence>
<dbReference type="InterPro" id="IPR040982">
    <property type="entry name" value="DNA_pol3_finger"/>
</dbReference>
<comment type="similarity">
    <text evidence="2 13">Belongs to the DNA polymerase type-C family. DnaE2 subfamily.</text>
</comment>
<dbReference type="SMART" id="SM00481">
    <property type="entry name" value="POLIIIAc"/>
    <property type="match status" value="1"/>
</dbReference>
<dbReference type="GO" id="GO:0003887">
    <property type="term" value="F:DNA-directed DNA polymerase activity"/>
    <property type="evidence" value="ECO:0007669"/>
    <property type="project" value="UniProtKB-UniRule"/>
</dbReference>
<dbReference type="Proteomes" id="UP000536835">
    <property type="component" value="Unassembled WGS sequence"/>
</dbReference>
<reference evidence="16 17" key="1">
    <citation type="submission" date="2020-05" db="EMBL/GenBank/DDBJ databases">
        <title>Parvularcula mediterraneae sp. nov., isolated from polypropylene straw from shallow seawater of the seashore of Laganas in Zakynthos island, Greece.</title>
        <authorList>
            <person name="Szabo I."/>
            <person name="Al-Omari J."/>
            <person name="Rado J."/>
            <person name="Szerdahelyi G.S."/>
        </authorList>
    </citation>
    <scope>NUCLEOTIDE SEQUENCE [LARGE SCALE GENOMIC DNA]</scope>
    <source>
        <strain evidence="16 17">ZS-1/3</strain>
    </source>
</reference>
<dbReference type="InterPro" id="IPR003141">
    <property type="entry name" value="Pol/His_phosphatase_N"/>
</dbReference>
<dbReference type="InterPro" id="IPR004365">
    <property type="entry name" value="NA-bd_OB_tRNA"/>
</dbReference>
<evidence type="ECO:0000313" key="17">
    <source>
        <dbReference type="Proteomes" id="UP000536835"/>
    </source>
</evidence>
<dbReference type="RefSeq" id="WP_173197983.1">
    <property type="nucleotide sequence ID" value="NZ_JABFCX010000002.1"/>
</dbReference>
<evidence type="ECO:0000256" key="13">
    <source>
        <dbReference type="HAMAP-Rule" id="MF_01902"/>
    </source>
</evidence>
<organism evidence="16 17">
    <name type="scientific">Parvularcula mediterranea</name>
    <dbReference type="NCBI Taxonomy" id="2732508"/>
    <lineage>
        <taxon>Bacteria</taxon>
        <taxon>Pseudomonadati</taxon>
        <taxon>Pseudomonadota</taxon>
        <taxon>Alphaproteobacteria</taxon>
        <taxon>Parvularculales</taxon>
        <taxon>Parvularculaceae</taxon>
        <taxon>Parvularcula</taxon>
    </lineage>
</organism>
<evidence type="ECO:0000259" key="15">
    <source>
        <dbReference type="SMART" id="SM00481"/>
    </source>
</evidence>
<evidence type="ECO:0000256" key="10">
    <source>
        <dbReference type="ARBA" id="ARBA00022932"/>
    </source>
</evidence>
<dbReference type="Pfam" id="PF07733">
    <property type="entry name" value="DNA_pol3_alpha"/>
    <property type="match status" value="1"/>
</dbReference>
<name>A0A7Y3W517_9PROT</name>
<dbReference type="HAMAP" id="MF_01902">
    <property type="entry name" value="DNApol_error_prone"/>
    <property type="match status" value="1"/>
</dbReference>
<comment type="subcellular location">
    <subcellularLocation>
        <location evidence="1 13">Cytoplasm</location>
    </subcellularLocation>
</comment>
<evidence type="ECO:0000256" key="3">
    <source>
        <dbReference type="ARBA" id="ARBA00012417"/>
    </source>
</evidence>
<dbReference type="InterPro" id="IPR016195">
    <property type="entry name" value="Pol/histidinol_Pase-like"/>
</dbReference>
<evidence type="ECO:0000256" key="9">
    <source>
        <dbReference type="ARBA" id="ARBA00022763"/>
    </source>
</evidence>
<dbReference type="NCBIfam" id="NF004225">
    <property type="entry name" value="PRK05672.1"/>
    <property type="match status" value="1"/>
</dbReference>
<evidence type="ECO:0000256" key="2">
    <source>
        <dbReference type="ARBA" id="ARBA00007391"/>
    </source>
</evidence>
<evidence type="ECO:0000256" key="6">
    <source>
        <dbReference type="ARBA" id="ARBA00022679"/>
    </source>
</evidence>
<dbReference type="InterPro" id="IPR023073">
    <property type="entry name" value="DnaE2"/>
</dbReference>
<comment type="catalytic activity">
    <reaction evidence="12 13">
        <text>DNA(n) + a 2'-deoxyribonucleoside 5'-triphosphate = DNA(n+1) + diphosphate</text>
        <dbReference type="Rhea" id="RHEA:22508"/>
        <dbReference type="Rhea" id="RHEA-COMP:17339"/>
        <dbReference type="Rhea" id="RHEA-COMP:17340"/>
        <dbReference type="ChEBI" id="CHEBI:33019"/>
        <dbReference type="ChEBI" id="CHEBI:61560"/>
        <dbReference type="ChEBI" id="CHEBI:173112"/>
        <dbReference type="EC" id="2.7.7.7"/>
    </reaction>
</comment>
<comment type="caution">
    <text evidence="16">The sequence shown here is derived from an EMBL/GenBank/DDBJ whole genome shotgun (WGS) entry which is preliminary data.</text>
</comment>
<dbReference type="NCBIfam" id="TIGR00594">
    <property type="entry name" value="polc"/>
    <property type="match status" value="1"/>
</dbReference>
<dbReference type="InterPro" id="IPR004013">
    <property type="entry name" value="PHP_dom"/>
</dbReference>
<dbReference type="Pfam" id="PF02811">
    <property type="entry name" value="PHP"/>
    <property type="match status" value="1"/>
</dbReference>
<gene>
    <name evidence="13" type="primary">dnaE2</name>
    <name evidence="16" type="ORF">HK107_06955</name>
</gene>
<keyword evidence="5 13" id="KW-0963">Cytoplasm</keyword>
<dbReference type="InterPro" id="IPR004805">
    <property type="entry name" value="DnaE2/DnaE/PolC"/>
</dbReference>
<dbReference type="Pfam" id="PF14579">
    <property type="entry name" value="HHH_6"/>
    <property type="match status" value="1"/>
</dbReference>
<feature type="compositionally biased region" description="Basic and acidic residues" evidence="14">
    <location>
        <begin position="1065"/>
        <end position="1080"/>
    </location>
</feature>
<dbReference type="GO" id="GO:0006260">
    <property type="term" value="P:DNA replication"/>
    <property type="evidence" value="ECO:0007669"/>
    <property type="project" value="UniProtKB-KW"/>
</dbReference>
<keyword evidence="17" id="KW-1185">Reference proteome</keyword>
<dbReference type="CDD" id="cd04485">
    <property type="entry name" value="DnaE_OBF"/>
    <property type="match status" value="1"/>
</dbReference>
<dbReference type="InterPro" id="IPR011708">
    <property type="entry name" value="DNA_pol3_alpha_NTPase_dom"/>
</dbReference>
<keyword evidence="9 13" id="KW-0227">DNA damage</keyword>
<dbReference type="CDD" id="cd07434">
    <property type="entry name" value="PHP_PolIIIA_DnaE2"/>
    <property type="match status" value="1"/>
</dbReference>
<dbReference type="Pfam" id="PF01336">
    <property type="entry name" value="tRNA_anti-codon"/>
    <property type="match status" value="1"/>
</dbReference>
<evidence type="ECO:0000256" key="14">
    <source>
        <dbReference type="SAM" id="MobiDB-lite"/>
    </source>
</evidence>
<keyword evidence="11 13" id="KW-0234">DNA repair</keyword>
<dbReference type="EMBL" id="JABFCX010000002">
    <property type="protein sequence ID" value="NNU16058.1"/>
    <property type="molecule type" value="Genomic_DNA"/>
</dbReference>
<keyword evidence="6 13" id="KW-0808">Transferase</keyword>
<evidence type="ECO:0000256" key="12">
    <source>
        <dbReference type="ARBA" id="ARBA00049244"/>
    </source>
</evidence>
<comment type="function">
    <text evidence="13">DNA polymerase involved in damage-induced mutagenesis and translesion synthesis (TLS). It is not the major replicative DNA polymerase.</text>
</comment>
<evidence type="ECO:0000256" key="1">
    <source>
        <dbReference type="ARBA" id="ARBA00004496"/>
    </source>
</evidence>
<evidence type="ECO:0000313" key="16">
    <source>
        <dbReference type="EMBL" id="NNU16058.1"/>
    </source>
</evidence>
<keyword evidence="7 13" id="KW-0548">Nucleotidyltransferase</keyword>
<sequence>MYAELSITSNFTFLTGASHPEEYAIWAKERGLEAIGIADRNTFAGLVRAHVAAKEVGIRFLPGVRLAFSCGMEVIAYPKDRPAYGRLCRLLTLGKRRTVKGQCEIFPGDLEKHGFGKGSVLIADSNSRLDLEALIRWKKRFGEDIFLGLAPLYDGEDVRRFDHIRQLAEELGLSLVATGNVLMHRAKRRALADILSCIREKTSIDKLGLKALPNAERRLKTPFEMRRLYTDYPEALTRTSEIVSACTFSLDELRYEYPEEVSEGQDPNERLRTLTEEGLKTRYPDGVPLKVQAMVEKELGLIRQMDYARYFLTVQDVVRYARSQDILCQGRGSAANSVVCYALGVTSVSPELITMVFERFVSEARNEPPDIDVDFEHERREEVIQHIYKKYGRHRAGLCATVIHFRLRAAIREVGKALGLSADAINALSSQIWGWSETGIADERIDAAGLDRTDKRIKLLGFLVTELVGFPRHLSQHVGGFVITKGRLDELCPIENAAMEDRTVIEWDKDDIDALGILKVDVLALGMLTCIAKSFQLLADWKDEHYELATLPPEDPKVYDMLCEGDTIGLFQVESRAQMNFLPRMRPREFHDLIVEVAIVRPGPIQGDMVHPYLKRRRGEEQVSYPSKELEAVLKRTLGVPLFQEQVMQIAVVAAGFTPSEADQLRRSVGTFRGAGDVSKFRERFISGAVERGYDHDYAVKCFEMLEGFSGYGFPESHSASFALLVYASAWLKRHHPEIFACALLNSQPMGFYAPAQIVADAKRHGVIVLPLDIQKSTWDHALEPDGHGRLALRLGFRQLKGFKEADAYAITAARGAGFTSIKELWTRTGVAPAALTRLAEADAFAPFGLDRRQALWQAQAIKGEAPPLLARLEAEERMEKAPLPAPTKSEEVFEDYVSTRLTLREHPAALLAAPLGGQRRLRAKLQRDTPNRTRAMVAGLVTTRQRPGTASGVIFLTLEDETGSLNVIVWPKTFEKHRREVMTGRLLKIHGEVQREGIVTHVIANRIEDCSHLLETLGDADAYGASIDPTWESADEAKRPGPNNVKQPPRTQAKPLPPRPTVAHPREQAKRLFSSRDFH</sequence>
<dbReference type="PANTHER" id="PTHR32294">
    <property type="entry name" value="DNA POLYMERASE III SUBUNIT ALPHA"/>
    <property type="match status" value="1"/>
</dbReference>
<evidence type="ECO:0000256" key="7">
    <source>
        <dbReference type="ARBA" id="ARBA00022695"/>
    </source>
</evidence>